<dbReference type="PANTHER" id="PTHR15526">
    <property type="entry name" value="MUSKELIN"/>
    <property type="match status" value="1"/>
</dbReference>
<dbReference type="EMBL" id="JADGJH010001610">
    <property type="protein sequence ID" value="KAJ3111648.1"/>
    <property type="molecule type" value="Genomic_DNA"/>
</dbReference>
<dbReference type="Proteomes" id="UP001211907">
    <property type="component" value="Unassembled WGS sequence"/>
</dbReference>
<gene>
    <name evidence="5" type="primary">MKLN1</name>
    <name evidence="5" type="ORF">HK100_002622</name>
</gene>
<evidence type="ECO:0000259" key="4">
    <source>
        <dbReference type="Pfam" id="PF06588"/>
    </source>
</evidence>
<proteinExistence type="predicted"/>
<evidence type="ECO:0000313" key="6">
    <source>
        <dbReference type="Proteomes" id="UP001211907"/>
    </source>
</evidence>
<keyword evidence="2" id="KW-0677">Repeat</keyword>
<feature type="region of interest" description="Disordered" evidence="3">
    <location>
        <begin position="1"/>
        <end position="56"/>
    </location>
</feature>
<protein>
    <submittedName>
        <fullName evidence="5">Muskelin 1, intracellular mediator containing kelch motif</fullName>
    </submittedName>
</protein>
<dbReference type="Pfam" id="PF06588">
    <property type="entry name" value="Muskelin_N"/>
    <property type="match status" value="1"/>
</dbReference>
<dbReference type="InterPro" id="IPR010565">
    <property type="entry name" value="Muskelin_N"/>
</dbReference>
<feature type="non-terminal residue" evidence="5">
    <location>
        <position position="210"/>
    </location>
</feature>
<organism evidence="5 6">
    <name type="scientific">Physocladia obscura</name>
    <dbReference type="NCBI Taxonomy" id="109957"/>
    <lineage>
        <taxon>Eukaryota</taxon>
        <taxon>Fungi</taxon>
        <taxon>Fungi incertae sedis</taxon>
        <taxon>Chytridiomycota</taxon>
        <taxon>Chytridiomycota incertae sedis</taxon>
        <taxon>Chytridiomycetes</taxon>
        <taxon>Chytridiales</taxon>
        <taxon>Chytriomycetaceae</taxon>
        <taxon>Physocladia</taxon>
    </lineage>
</organism>
<evidence type="ECO:0000256" key="3">
    <source>
        <dbReference type="SAM" id="MobiDB-lite"/>
    </source>
</evidence>
<reference evidence="5" key="1">
    <citation type="submission" date="2020-05" db="EMBL/GenBank/DDBJ databases">
        <title>Phylogenomic resolution of chytrid fungi.</title>
        <authorList>
            <person name="Stajich J.E."/>
            <person name="Amses K."/>
            <person name="Simmons R."/>
            <person name="Seto K."/>
            <person name="Myers J."/>
            <person name="Bonds A."/>
            <person name="Quandt C.A."/>
            <person name="Barry K."/>
            <person name="Liu P."/>
            <person name="Grigoriev I."/>
            <person name="Longcore J.E."/>
            <person name="James T.Y."/>
        </authorList>
    </citation>
    <scope>NUCLEOTIDE SEQUENCE</scope>
    <source>
        <strain evidence="5">JEL0513</strain>
    </source>
</reference>
<accession>A0AAD5XA43</accession>
<dbReference type="GO" id="GO:0005737">
    <property type="term" value="C:cytoplasm"/>
    <property type="evidence" value="ECO:0007669"/>
    <property type="project" value="TreeGrafter"/>
</dbReference>
<dbReference type="PANTHER" id="PTHR15526:SF5">
    <property type="entry name" value="MUSKELIN"/>
    <property type="match status" value="1"/>
</dbReference>
<feature type="domain" description="Muskelin N-terminal" evidence="4">
    <location>
        <begin position="64"/>
        <end position="208"/>
    </location>
</feature>
<evidence type="ECO:0000313" key="5">
    <source>
        <dbReference type="EMBL" id="KAJ3111648.1"/>
    </source>
</evidence>
<name>A0AAD5XA43_9FUNG</name>
<feature type="compositionally biased region" description="Low complexity" evidence="3">
    <location>
        <begin position="30"/>
        <end position="51"/>
    </location>
</feature>
<sequence length="210" mass="23472">MDYSANAAPPPVSRDGDDHVMDEAQQPLISSNANYSSNLSTTSSLQNDSQSPKLSGSALVPTVQKLGYDVFAWSSHSANYHPRHVLVNKPTDQSSRWSSGSNNQMQYLTFKLDNIAVIQTITFGKYHKVHVCNLKEFKVYGGLTLNNMTELLHAGLRNDSEPETFSLKHKLNGVVFPCQYIKIVPNLAWGPNFNFSIWYVELRGLGESEY</sequence>
<comment type="caution">
    <text evidence="5">The sequence shown here is derived from an EMBL/GenBank/DDBJ whole genome shotgun (WGS) entry which is preliminary data.</text>
</comment>
<dbReference type="InterPro" id="IPR008979">
    <property type="entry name" value="Galactose-bd-like_sf"/>
</dbReference>
<dbReference type="AlphaFoldDB" id="A0AAD5XA43"/>
<dbReference type="InterPro" id="IPR052456">
    <property type="entry name" value="CTLH_complex_component"/>
</dbReference>
<evidence type="ECO:0000256" key="1">
    <source>
        <dbReference type="ARBA" id="ARBA00022441"/>
    </source>
</evidence>
<keyword evidence="6" id="KW-1185">Reference proteome</keyword>
<keyword evidence="1" id="KW-0880">Kelch repeat</keyword>
<dbReference type="Gene3D" id="2.60.120.260">
    <property type="entry name" value="Galactose-binding domain-like"/>
    <property type="match status" value="1"/>
</dbReference>
<evidence type="ECO:0000256" key="2">
    <source>
        <dbReference type="ARBA" id="ARBA00022737"/>
    </source>
</evidence>
<dbReference type="SUPFAM" id="SSF49785">
    <property type="entry name" value="Galactose-binding domain-like"/>
    <property type="match status" value="1"/>
</dbReference>